<feature type="compositionally biased region" description="Low complexity" evidence="2">
    <location>
        <begin position="197"/>
        <end position="209"/>
    </location>
</feature>
<evidence type="ECO:0000313" key="3">
    <source>
        <dbReference type="EMBL" id="KAL1902615.1"/>
    </source>
</evidence>
<dbReference type="InterPro" id="IPR002052">
    <property type="entry name" value="DNA_methylase_N6_adenine_CS"/>
</dbReference>
<reference evidence="3 4" key="1">
    <citation type="journal article" date="2024" name="IMA Fungus">
        <title>IMA Genome - F19 : A genome assembly and annotation guide to empower mycologists, including annotated draft genome sequences of Ceratocystis pirilliformis, Diaporthe australafricana, Fusarium ophioides, Paecilomyces lecythidis, and Sporothrix stenoceras.</title>
        <authorList>
            <person name="Aylward J."/>
            <person name="Wilson A.M."/>
            <person name="Visagie C.M."/>
            <person name="Spraker J."/>
            <person name="Barnes I."/>
            <person name="Buitendag C."/>
            <person name="Ceriani C."/>
            <person name="Del Mar Angel L."/>
            <person name="du Plessis D."/>
            <person name="Fuchs T."/>
            <person name="Gasser K."/>
            <person name="Kramer D."/>
            <person name="Li W."/>
            <person name="Munsamy K."/>
            <person name="Piso A."/>
            <person name="Price J.L."/>
            <person name="Sonnekus B."/>
            <person name="Thomas C."/>
            <person name="van der Nest A."/>
            <person name="van Dijk A."/>
            <person name="van Heerden A."/>
            <person name="van Vuuren N."/>
            <person name="Yilmaz N."/>
            <person name="Duong T.A."/>
            <person name="van der Merwe N.A."/>
            <person name="Wingfield M.J."/>
            <person name="Wingfield B.D."/>
        </authorList>
    </citation>
    <scope>NUCLEOTIDE SEQUENCE [LARGE SCALE GENOMIC DNA]</scope>
    <source>
        <strain evidence="3 4">CMW 5346</strain>
    </source>
</reference>
<evidence type="ECO:0000256" key="2">
    <source>
        <dbReference type="SAM" id="MobiDB-lite"/>
    </source>
</evidence>
<evidence type="ECO:0000256" key="1">
    <source>
        <dbReference type="PROSITE-ProRule" id="PRU00489"/>
    </source>
</evidence>
<comment type="similarity">
    <text evidence="1">Belongs to the MT-A70-like family.</text>
</comment>
<dbReference type="InterPro" id="IPR007757">
    <property type="entry name" value="MT-A70-like"/>
</dbReference>
<sequence>MSRPPDSAPSSSILFENADSTVVVVDLPRSIEEAQGVREGDDNDVNTLKTRRRLISAPALTEPFPTPRGTDAIDYAAGRSLAAQLAELTTQAAVEGALDELKTVGFDGPWCVPRCFQEDRGENGPSQEDECSNVLIPPRARYLNGTIADYRDEFLAEAPDFDLIALDPPWPNRSARRRRQGRKRKSSALDCGDRADTSGSSSTKSADSGYETAFDMESLRETLEQIPVGAKLANDGIVAVWVTNKPACEAVLTDPKNGLFRAWGVELVATWTWIKVTSRGEPVVAVDAQWRKPWERLLLARRASASSDLKTALPASRVIVGVPDVHSRKPHLKPLLAPFLSSAVLANQDIRGLEVFARNLTAGWWSWGNEVLLFQHPYWWAADIKQQEMAANVDTVDNQG</sequence>
<dbReference type="InterPro" id="IPR029063">
    <property type="entry name" value="SAM-dependent_MTases_sf"/>
</dbReference>
<keyword evidence="4" id="KW-1185">Reference proteome</keyword>
<comment type="caution">
    <text evidence="3">The sequence shown here is derived from an EMBL/GenBank/DDBJ whole genome shotgun (WGS) entry which is preliminary data.</text>
</comment>
<name>A0ABR3ZQC7_9PEZI</name>
<gene>
    <name evidence="3" type="ORF">Sste5346_001057</name>
</gene>
<dbReference type="PANTHER" id="PTHR12829">
    <property type="entry name" value="N6-ADENOSINE-METHYLTRANSFERASE"/>
    <property type="match status" value="1"/>
</dbReference>
<proteinExistence type="inferred from homology"/>
<dbReference type="SUPFAM" id="SSF53335">
    <property type="entry name" value="S-adenosyl-L-methionine-dependent methyltransferases"/>
    <property type="match status" value="1"/>
</dbReference>
<feature type="compositionally biased region" description="Basic residues" evidence="2">
    <location>
        <begin position="174"/>
        <end position="186"/>
    </location>
</feature>
<evidence type="ECO:0000313" key="4">
    <source>
        <dbReference type="Proteomes" id="UP001583186"/>
    </source>
</evidence>
<feature type="region of interest" description="Disordered" evidence="2">
    <location>
        <begin position="166"/>
        <end position="210"/>
    </location>
</feature>
<organism evidence="3 4">
    <name type="scientific">Sporothrix stenoceras</name>
    <dbReference type="NCBI Taxonomy" id="5173"/>
    <lineage>
        <taxon>Eukaryota</taxon>
        <taxon>Fungi</taxon>
        <taxon>Dikarya</taxon>
        <taxon>Ascomycota</taxon>
        <taxon>Pezizomycotina</taxon>
        <taxon>Sordariomycetes</taxon>
        <taxon>Sordariomycetidae</taxon>
        <taxon>Ophiostomatales</taxon>
        <taxon>Ophiostomataceae</taxon>
        <taxon>Sporothrix</taxon>
    </lineage>
</organism>
<dbReference type="PROSITE" id="PS51143">
    <property type="entry name" value="MT_A70"/>
    <property type="match status" value="1"/>
</dbReference>
<accession>A0ABR3ZQC7</accession>
<dbReference type="PROSITE" id="PS00092">
    <property type="entry name" value="N6_MTASE"/>
    <property type="match status" value="1"/>
</dbReference>
<protein>
    <recommendedName>
        <fullName evidence="5">MT-A70-domain-containing protein</fullName>
    </recommendedName>
</protein>
<evidence type="ECO:0008006" key="5">
    <source>
        <dbReference type="Google" id="ProtNLM"/>
    </source>
</evidence>
<dbReference type="PANTHER" id="PTHR12829:SF4">
    <property type="entry name" value="N(6)-ADENINE-SPECIFIC METHYLTRANSFERASE METTL4"/>
    <property type="match status" value="1"/>
</dbReference>
<dbReference type="EMBL" id="JAWCUI010000004">
    <property type="protein sequence ID" value="KAL1902615.1"/>
    <property type="molecule type" value="Genomic_DNA"/>
</dbReference>
<dbReference type="Pfam" id="PF05063">
    <property type="entry name" value="MT-A70"/>
    <property type="match status" value="1"/>
</dbReference>
<dbReference type="Proteomes" id="UP001583186">
    <property type="component" value="Unassembled WGS sequence"/>
</dbReference>